<keyword evidence="4" id="KW-1185">Reference proteome</keyword>
<dbReference type="AlphaFoldDB" id="A0A1S2QEZ6"/>
<evidence type="ECO:0000256" key="1">
    <source>
        <dbReference type="SAM" id="MobiDB-lite"/>
    </source>
</evidence>
<reference evidence="3 4" key="1">
    <citation type="submission" date="2016-10" db="EMBL/GenBank/DDBJ databases">
        <title>Genome sequence of Streptomyces sp. MUSC 1.</title>
        <authorList>
            <person name="Lee L.-H."/>
            <person name="Ser H.-L."/>
            <person name="Law J.W.-F."/>
        </authorList>
    </citation>
    <scope>NUCLEOTIDE SEQUENCE [LARGE SCALE GENOMIC DNA]</scope>
    <source>
        <strain evidence="3 4">MUSC 1</strain>
    </source>
</reference>
<dbReference type="InterPro" id="IPR049945">
    <property type="entry name" value="AAA_22"/>
</dbReference>
<evidence type="ECO:0000259" key="2">
    <source>
        <dbReference type="Pfam" id="PF13401"/>
    </source>
</evidence>
<comment type="caution">
    <text evidence="3">The sequence shown here is derived from an EMBL/GenBank/DDBJ whole genome shotgun (WGS) entry which is preliminary data.</text>
</comment>
<dbReference type="OrthoDB" id="3337229at2"/>
<organism evidence="3 4">
    <name type="scientific">Streptomyces monashensis</name>
    <dbReference type="NCBI Taxonomy" id="1678012"/>
    <lineage>
        <taxon>Bacteria</taxon>
        <taxon>Bacillati</taxon>
        <taxon>Actinomycetota</taxon>
        <taxon>Actinomycetes</taxon>
        <taxon>Kitasatosporales</taxon>
        <taxon>Streptomycetaceae</taxon>
        <taxon>Streptomyces</taxon>
    </lineage>
</organism>
<sequence length="373" mass="41751">MTAAFEEGERNYSPVQLTGFVEMCERPARERPRQLSRVEIKDLTRRDLLVYKEQRAVWHANLGPIKTAQLRELHDGLAEIVDSNRQDGDRVKPSAVLDAFPGLGKTTAVLDYVKQYHRDQILLHGATTPSGHRRVPVVNITLTGNVTIRGLNEAICRFYELPESGNADQLAARASRAARAMCTTVIVVDDIHFLDLRRTNHRAVANHFKHLSTVFPVTFIYVGVGVEARGVLTDGLDDEDIDLAQAARRMTTLTLPPFTVDTEVGRAQWRTLMLTIERLLVLGDAYRGMLAEDLSDYLYARSTGHFASLMTLIARGCRRAVDSGEERLTVELMDTVKNDVAAERGRLELQAALEAGTLTTKPRRTKKRPGRRP</sequence>
<protein>
    <submittedName>
        <fullName evidence="3">AAA family ATPase</fullName>
    </submittedName>
</protein>
<evidence type="ECO:0000313" key="4">
    <source>
        <dbReference type="Proteomes" id="UP000179642"/>
    </source>
</evidence>
<proteinExistence type="predicted"/>
<dbReference type="Pfam" id="PF13401">
    <property type="entry name" value="AAA_22"/>
    <property type="match status" value="1"/>
</dbReference>
<name>A0A1S2QEZ6_9ACTN</name>
<feature type="region of interest" description="Disordered" evidence="1">
    <location>
        <begin position="354"/>
        <end position="373"/>
    </location>
</feature>
<evidence type="ECO:0000313" key="3">
    <source>
        <dbReference type="EMBL" id="OIK04729.1"/>
    </source>
</evidence>
<dbReference type="InterPro" id="IPR027417">
    <property type="entry name" value="P-loop_NTPase"/>
</dbReference>
<dbReference type="SUPFAM" id="SSF52540">
    <property type="entry name" value="P-loop containing nucleoside triphosphate hydrolases"/>
    <property type="match status" value="1"/>
</dbReference>
<feature type="domain" description="ORC1/DEAH AAA+ ATPase" evidence="2">
    <location>
        <begin position="94"/>
        <end position="231"/>
    </location>
</feature>
<dbReference type="GO" id="GO:0016887">
    <property type="term" value="F:ATP hydrolysis activity"/>
    <property type="evidence" value="ECO:0007669"/>
    <property type="project" value="InterPro"/>
</dbReference>
<dbReference type="Proteomes" id="UP000179642">
    <property type="component" value="Unassembled WGS sequence"/>
</dbReference>
<gene>
    <name evidence="3" type="ORF">BIV23_15230</name>
</gene>
<accession>A0A1S2QEZ6</accession>
<dbReference type="RefSeq" id="WP_071381383.1">
    <property type="nucleotide sequence ID" value="NZ_MLYO01000025.1"/>
</dbReference>
<dbReference type="EMBL" id="MLYO01000025">
    <property type="protein sequence ID" value="OIK04729.1"/>
    <property type="molecule type" value="Genomic_DNA"/>
</dbReference>
<feature type="compositionally biased region" description="Basic residues" evidence="1">
    <location>
        <begin position="361"/>
        <end position="373"/>
    </location>
</feature>